<dbReference type="Proteomes" id="UP000078465">
    <property type="component" value="Chromosome"/>
</dbReference>
<organism evidence="1 2">
    <name type="scientific">Rhizobium ruizarguesonis</name>
    <dbReference type="NCBI Taxonomy" id="2081791"/>
    <lineage>
        <taxon>Bacteria</taxon>
        <taxon>Pseudomonadati</taxon>
        <taxon>Pseudomonadota</taxon>
        <taxon>Alphaproteobacteria</taxon>
        <taxon>Hyphomicrobiales</taxon>
        <taxon>Rhizobiaceae</taxon>
        <taxon>Rhizobium/Agrobacterium group</taxon>
        <taxon>Rhizobium</taxon>
    </lineage>
</organism>
<gene>
    <name evidence="1" type="ORF">A4U53_009960</name>
</gene>
<dbReference type="EMBL" id="CP171853">
    <property type="protein sequence ID" value="XKM42739.1"/>
    <property type="molecule type" value="Genomic_DNA"/>
</dbReference>
<proteinExistence type="predicted"/>
<name>A0ACD5EU71_9HYPH</name>
<evidence type="ECO:0000313" key="1">
    <source>
        <dbReference type="EMBL" id="XKM42739.1"/>
    </source>
</evidence>
<evidence type="ECO:0000313" key="2">
    <source>
        <dbReference type="Proteomes" id="UP000078465"/>
    </source>
</evidence>
<accession>A0ACD5EU71</accession>
<sequence length="58" mass="6452">MRGRPATGKTPITGVRLADEIGEALDKFAEQEVDAPTRSEAIRRILREWLSANGYLPK</sequence>
<reference evidence="1" key="1">
    <citation type="submission" date="2024-10" db="EMBL/GenBank/DDBJ databases">
        <title>Strain of Rhizobium-related bacteria isolated fromm roots of Vavilovia formosa.</title>
        <authorList>
            <person name="Kimeklis A."/>
            <person name="Afonin A."/>
        </authorList>
    </citation>
    <scope>NUCLEOTIDE SEQUENCE</scope>
    <source>
        <strain evidence="1">Vaf-46</strain>
    </source>
</reference>
<protein>
    <submittedName>
        <fullName evidence="1">Ribbon-helix-helix protein, CopG family</fullName>
    </submittedName>
</protein>